<geneLocation type="plasmid" evidence="3 5">
    <name>unnamed1</name>
</geneLocation>
<evidence type="ECO:0000313" key="4">
    <source>
        <dbReference type="Proteomes" id="UP000029488"/>
    </source>
</evidence>
<evidence type="ECO:0000313" key="2">
    <source>
        <dbReference type="EMBL" id="AIR11558.1"/>
    </source>
</evidence>
<dbReference type="KEGG" id="lsj:LSJ_2147c"/>
<evidence type="ECO:0000313" key="5">
    <source>
        <dbReference type="Proteomes" id="UP001231316"/>
    </source>
</evidence>
<protein>
    <submittedName>
        <fullName evidence="3">Polymorphic toxin type 50 domain-containing protein</fullName>
    </submittedName>
</protein>
<dbReference type="EMBL" id="CP007647">
    <property type="protein sequence ID" value="AIR11558.1"/>
    <property type="molecule type" value="Genomic_DNA"/>
</dbReference>
<organism evidence="2 4">
    <name type="scientific">Ligilactobacillus salivarius</name>
    <dbReference type="NCBI Taxonomy" id="1624"/>
    <lineage>
        <taxon>Bacteria</taxon>
        <taxon>Bacillati</taxon>
        <taxon>Bacillota</taxon>
        <taxon>Bacilli</taxon>
        <taxon>Lactobacillales</taxon>
        <taxon>Lactobacillaceae</taxon>
        <taxon>Ligilactobacillus</taxon>
    </lineage>
</organism>
<dbReference type="InterPro" id="IPR009319">
    <property type="entry name" value="Phage_A118_VSP1"/>
</dbReference>
<reference evidence="3" key="2">
    <citation type="submission" date="2023-04" db="EMBL/GenBank/DDBJ databases">
        <title>Four porcine-derived lactic acid bacteria strains analyses and their evaluation as potential probiotics based on genomics.</title>
        <authorList>
            <person name="Niu D."/>
        </authorList>
    </citation>
    <scope>NUCLEOTIDE SEQUENCE</scope>
    <source>
        <strain evidence="3">ZSA5</strain>
        <plasmid evidence="3">unnamed1</plasmid>
    </source>
</reference>
<accession>A0A089QI96</accession>
<name>A0A089QI96_9LACO</name>
<dbReference type="Pfam" id="PF06152">
    <property type="entry name" value="Phage_min_cap2"/>
    <property type="match status" value="1"/>
</dbReference>
<evidence type="ECO:0000259" key="1">
    <source>
        <dbReference type="Pfam" id="PF15542"/>
    </source>
</evidence>
<reference evidence="2 4" key="1">
    <citation type="journal article" date="2014" name="BMC Genomics">
        <title>Unusual genome complexity in Lactobacillus salivarius JCM1046.</title>
        <authorList>
            <person name="Raftis E.J."/>
            <person name="Forde B.M."/>
            <person name="Claesson M.J."/>
            <person name="O'Toole P.W."/>
        </authorList>
    </citation>
    <scope>NUCLEOTIDE SEQUENCE [LARGE SCALE GENOMIC DNA]</scope>
    <source>
        <strain evidence="2 4">JCM1046</strain>
        <plasmid evidence="2 4">pMP1046A</plasmid>
    </source>
</reference>
<dbReference type="AlphaFoldDB" id="A0A089QI96"/>
<dbReference type="GO" id="GO:0005198">
    <property type="term" value="F:structural molecule activity"/>
    <property type="evidence" value="ECO:0007669"/>
    <property type="project" value="InterPro"/>
</dbReference>
<dbReference type="Pfam" id="PF15542">
    <property type="entry name" value="Ntox50"/>
    <property type="match status" value="1"/>
</dbReference>
<gene>
    <name evidence="2" type="ORF">LSJ_2147c</name>
    <name evidence="3" type="ORF">QFE45_10260</name>
</gene>
<evidence type="ECO:0000313" key="3">
    <source>
        <dbReference type="EMBL" id="WII29548.1"/>
    </source>
</evidence>
<dbReference type="Proteomes" id="UP001231316">
    <property type="component" value="Plasmid unnamed1"/>
</dbReference>
<proteinExistence type="predicted"/>
<geneLocation type="plasmid" evidence="2 4">
    <name>pMP1046A</name>
</geneLocation>
<sequence length="282" mass="32882">MSSYPNSRKACAYIQGKVVNIVPIDDPNYNDKYDSIYNHGYGEPAGTLGINCRHKLFPFTPGVNVNNMTQYNPKEAIRNGNLRQKQRYYERSIRDAKKRLKIAEELEDEQMITRTKTLISARQKKLREYIKETNKMYGKKHDILIRDYDREQITYKKKKLDQSNKTESQKHVEAKIKSGQWGTKINLEKQAPHMESTKLEGKSYLYDSEDPQELLDKYAGKGHINKNKKGLWDNGEVIEVDHIVGVDYNSGMKTRWIKIHHSKKRTHIVPIKPKDGDDNNAR</sequence>
<keyword evidence="2" id="KW-0614">Plasmid</keyword>
<dbReference type="Proteomes" id="UP000029488">
    <property type="component" value="Plasmid pMP1046A"/>
</dbReference>
<dbReference type="RefSeq" id="WP_080739399.1">
    <property type="nucleotide sequence ID" value="NZ_CP007647.1"/>
</dbReference>
<dbReference type="InterPro" id="IPR029100">
    <property type="entry name" value="Ntox50"/>
</dbReference>
<dbReference type="EMBL" id="CP123972">
    <property type="protein sequence ID" value="WII29548.1"/>
    <property type="molecule type" value="Genomic_DNA"/>
</dbReference>
<feature type="domain" description="Bacterial toxin 50" evidence="1">
    <location>
        <begin position="185"/>
        <end position="270"/>
    </location>
</feature>